<feature type="transmembrane region" description="Helical" evidence="8">
    <location>
        <begin position="347"/>
        <end position="365"/>
    </location>
</feature>
<evidence type="ECO:0008006" key="11">
    <source>
        <dbReference type="Google" id="ProtNLM"/>
    </source>
</evidence>
<evidence type="ECO:0000256" key="3">
    <source>
        <dbReference type="ARBA" id="ARBA00022679"/>
    </source>
</evidence>
<feature type="transmembrane region" description="Helical" evidence="8">
    <location>
        <begin position="313"/>
        <end position="335"/>
    </location>
</feature>
<evidence type="ECO:0000256" key="6">
    <source>
        <dbReference type="ARBA" id="ARBA00023136"/>
    </source>
</evidence>
<protein>
    <recommendedName>
        <fullName evidence="11">Mannosyltransferase</fullName>
    </recommendedName>
</protein>
<accession>A0A841MID3</accession>
<evidence type="ECO:0000256" key="2">
    <source>
        <dbReference type="ARBA" id="ARBA00022475"/>
    </source>
</evidence>
<evidence type="ECO:0000256" key="8">
    <source>
        <dbReference type="SAM" id="Phobius"/>
    </source>
</evidence>
<keyword evidence="5 8" id="KW-1133">Transmembrane helix</keyword>
<feature type="transmembrane region" description="Helical" evidence="8">
    <location>
        <begin position="54"/>
        <end position="73"/>
    </location>
</feature>
<evidence type="ECO:0000256" key="5">
    <source>
        <dbReference type="ARBA" id="ARBA00022989"/>
    </source>
</evidence>
<comment type="caution">
    <text evidence="9">The sequence shown here is derived from an EMBL/GenBank/DDBJ whole genome shotgun (WGS) entry which is preliminary data.</text>
</comment>
<dbReference type="InterPro" id="IPR018584">
    <property type="entry name" value="GT87"/>
</dbReference>
<organism evidence="9 10">
    <name type="scientific">Algoriphagus iocasae</name>
    <dbReference type="NCBI Taxonomy" id="1836499"/>
    <lineage>
        <taxon>Bacteria</taxon>
        <taxon>Pseudomonadati</taxon>
        <taxon>Bacteroidota</taxon>
        <taxon>Cytophagia</taxon>
        <taxon>Cytophagales</taxon>
        <taxon>Cyclobacteriaceae</taxon>
        <taxon>Algoriphagus</taxon>
    </lineage>
</organism>
<comment type="subcellular location">
    <subcellularLocation>
        <location evidence="1">Cell membrane</location>
        <topology evidence="1">Multi-pass membrane protein</topology>
    </subcellularLocation>
</comment>
<dbReference type="Pfam" id="PF09594">
    <property type="entry name" value="GT87"/>
    <property type="match status" value="1"/>
</dbReference>
<dbReference type="EMBL" id="JACIJO010000001">
    <property type="protein sequence ID" value="MBB6325079.1"/>
    <property type="molecule type" value="Genomic_DNA"/>
</dbReference>
<feature type="transmembrane region" description="Helical" evidence="8">
    <location>
        <begin position="150"/>
        <end position="173"/>
    </location>
</feature>
<proteinExistence type="inferred from homology"/>
<keyword evidence="4 8" id="KW-0812">Transmembrane</keyword>
<dbReference type="GO" id="GO:0005886">
    <property type="term" value="C:plasma membrane"/>
    <property type="evidence" value="ECO:0007669"/>
    <property type="project" value="UniProtKB-SubCell"/>
</dbReference>
<name>A0A841MID3_9BACT</name>
<evidence type="ECO:0000313" key="10">
    <source>
        <dbReference type="Proteomes" id="UP000588604"/>
    </source>
</evidence>
<dbReference type="RefSeq" id="WP_184493073.1">
    <property type="nucleotide sequence ID" value="NZ_JACIJO010000001.1"/>
</dbReference>
<dbReference type="Proteomes" id="UP000588604">
    <property type="component" value="Unassembled WGS sequence"/>
</dbReference>
<feature type="transmembrane region" description="Helical" evidence="8">
    <location>
        <begin position="409"/>
        <end position="426"/>
    </location>
</feature>
<sequence>MQVAIWAWLMVGVFLLFPMPRLYFEPILVVFSGCFGLMLIFYKSSSNSKNNIWWWFLGGLLLRLILLFSFPSWSDDYARFLWDGELVELGQNPYLETPNDWLESNPDLSTPYLKKLLSLMNSPDYYSVYPPSNQLIFWIGSKGADSNLEYGIVALRILLIIVEVAVFWILLGLLKKHQKNVKNLILYWFNPLVILEITGNLHFEGLVLMALLLALWYLSREKLATFGGFWALAIGIKILPLMLVPTFIFKEKIRKAPKFWIGFAFIFALSFLPLFYQNSWQYLLESLRLYQGKFEFNASVYYLFREVGFWIKGYNTIATLTKILSGITLIGIVWISWKKRWNSPIELAELWVLIYLLYLILQPVVHPWYIIPVLGLSLLTEIRSVLVWTFAAILSYHAYSQPSFEENPMFLWIEYALVFLALAWDWKSGVFPFKSKKLLE</sequence>
<gene>
    <name evidence="9" type="ORF">FHS59_000694</name>
</gene>
<feature type="transmembrane region" description="Helical" evidence="8">
    <location>
        <begin position="185"/>
        <end position="218"/>
    </location>
</feature>
<dbReference type="AlphaFoldDB" id="A0A841MID3"/>
<feature type="transmembrane region" description="Helical" evidence="8">
    <location>
        <begin position="22"/>
        <end position="42"/>
    </location>
</feature>
<keyword evidence="3" id="KW-0808">Transferase</keyword>
<feature type="transmembrane region" description="Helical" evidence="8">
    <location>
        <begin position="259"/>
        <end position="276"/>
    </location>
</feature>
<evidence type="ECO:0000256" key="1">
    <source>
        <dbReference type="ARBA" id="ARBA00004651"/>
    </source>
</evidence>
<keyword evidence="10" id="KW-1185">Reference proteome</keyword>
<reference evidence="9 10" key="1">
    <citation type="submission" date="2020-08" db="EMBL/GenBank/DDBJ databases">
        <title>Genomic Encyclopedia of Type Strains, Phase IV (KMG-IV): sequencing the most valuable type-strain genomes for metagenomic binning, comparative biology and taxonomic classification.</title>
        <authorList>
            <person name="Goeker M."/>
        </authorList>
    </citation>
    <scope>NUCLEOTIDE SEQUENCE [LARGE SCALE GENOMIC DNA]</scope>
    <source>
        <strain evidence="9 10">DSM 102044</strain>
    </source>
</reference>
<feature type="transmembrane region" description="Helical" evidence="8">
    <location>
        <begin position="224"/>
        <end position="247"/>
    </location>
</feature>
<evidence type="ECO:0000256" key="7">
    <source>
        <dbReference type="ARBA" id="ARBA00024033"/>
    </source>
</evidence>
<keyword evidence="2" id="KW-1003">Cell membrane</keyword>
<comment type="similarity">
    <text evidence="7">Belongs to the glycosyltransferase 87 family.</text>
</comment>
<dbReference type="GO" id="GO:0016758">
    <property type="term" value="F:hexosyltransferase activity"/>
    <property type="evidence" value="ECO:0007669"/>
    <property type="project" value="InterPro"/>
</dbReference>
<keyword evidence="6 8" id="KW-0472">Membrane</keyword>
<feature type="transmembrane region" description="Helical" evidence="8">
    <location>
        <begin position="371"/>
        <end position="397"/>
    </location>
</feature>
<evidence type="ECO:0000256" key="4">
    <source>
        <dbReference type="ARBA" id="ARBA00022692"/>
    </source>
</evidence>
<evidence type="ECO:0000313" key="9">
    <source>
        <dbReference type="EMBL" id="MBB6325079.1"/>
    </source>
</evidence>